<reference evidence="2 3" key="1">
    <citation type="journal article" date="2014" name="Antonie Van Leeuwenhoek">
        <title>Hyphomonas beringensis sp. nov. and Hyphomonas chukchiensis sp. nov., isolated from surface seawater of the Bering Sea and Chukchi Sea.</title>
        <authorList>
            <person name="Li C."/>
            <person name="Lai Q."/>
            <person name="Li G."/>
            <person name="Dong C."/>
            <person name="Wang J."/>
            <person name="Liao Y."/>
            <person name="Shao Z."/>
        </authorList>
    </citation>
    <scope>NUCLEOTIDE SEQUENCE [LARGE SCALE GENOMIC DNA]</scope>
    <source>
        <strain evidence="2 3">22II1-22F38</strain>
    </source>
</reference>
<dbReference type="Proteomes" id="UP000024547">
    <property type="component" value="Unassembled WGS sequence"/>
</dbReference>
<dbReference type="RefSeq" id="WP_155841843.1">
    <property type="nucleotide sequence ID" value="NZ_AWFH01000020.1"/>
</dbReference>
<keyword evidence="1" id="KW-0812">Transmembrane</keyword>
<feature type="transmembrane region" description="Helical" evidence="1">
    <location>
        <begin position="17"/>
        <end position="38"/>
    </location>
</feature>
<proteinExistence type="predicted"/>
<evidence type="ECO:0000313" key="2">
    <source>
        <dbReference type="EMBL" id="KCZ60694.1"/>
    </source>
</evidence>
<evidence type="ECO:0000313" key="3">
    <source>
        <dbReference type="Proteomes" id="UP000024547"/>
    </source>
</evidence>
<dbReference type="PATRIC" id="fig|1280948.3.peg.2002"/>
<keyword evidence="1" id="KW-1133">Transmembrane helix</keyword>
<dbReference type="OrthoDB" id="7283774at2"/>
<evidence type="ECO:0008006" key="4">
    <source>
        <dbReference type="Google" id="ProtNLM"/>
    </source>
</evidence>
<organism evidence="2 3">
    <name type="scientific">Hyphomonas atlantica</name>
    <dbReference type="NCBI Taxonomy" id="1280948"/>
    <lineage>
        <taxon>Bacteria</taxon>
        <taxon>Pseudomonadati</taxon>
        <taxon>Pseudomonadota</taxon>
        <taxon>Alphaproteobacteria</taxon>
        <taxon>Hyphomonadales</taxon>
        <taxon>Hyphomonadaceae</taxon>
        <taxon>Hyphomonas</taxon>
    </lineage>
</organism>
<dbReference type="STRING" id="1280948.HY36_17390"/>
<accession>A0A059E0Y3</accession>
<protein>
    <recommendedName>
        <fullName evidence="4">DUF2474 domain-containing protein</fullName>
    </recommendedName>
</protein>
<sequence length="42" mass="4618">MREEDRPLVKKTGPKEIAWFVGLWALGVAVILTVGGLIKLVL</sequence>
<keyword evidence="3" id="KW-1185">Reference proteome</keyword>
<keyword evidence="1" id="KW-0472">Membrane</keyword>
<dbReference type="AlphaFoldDB" id="A0A059E0Y3"/>
<evidence type="ECO:0000256" key="1">
    <source>
        <dbReference type="SAM" id="Phobius"/>
    </source>
</evidence>
<name>A0A059E0Y3_9PROT</name>
<gene>
    <name evidence="2" type="ORF">HY36_17390</name>
</gene>
<dbReference type="EMBL" id="AWFH01000020">
    <property type="protein sequence ID" value="KCZ60694.1"/>
    <property type="molecule type" value="Genomic_DNA"/>
</dbReference>
<comment type="caution">
    <text evidence="2">The sequence shown here is derived from an EMBL/GenBank/DDBJ whole genome shotgun (WGS) entry which is preliminary data.</text>
</comment>